<reference evidence="5" key="2">
    <citation type="journal article" date="2021" name="Int. J. Syst. Evol. Microbiol.">
        <title>Geomonas silvestris sp. nov., Geomonas paludis sp. nov. and Geomonas limicola sp. nov., isolated from terrestrial environments, and emended description of the genus Geomonas.</title>
        <authorList>
            <person name="Itoh H."/>
            <person name="Xu Z."/>
            <person name="Masuda Y."/>
            <person name="Ushijima N."/>
            <person name="Hayakawa C."/>
            <person name="Shiratori Y."/>
            <person name="Senoo K."/>
        </authorList>
    </citation>
    <scope>NUCLEOTIDE SEQUENCE</scope>
    <source>
        <strain evidence="5">Red736</strain>
    </source>
</reference>
<evidence type="ECO:0000313" key="8">
    <source>
        <dbReference type="Proteomes" id="UP000831485"/>
    </source>
</evidence>
<dbReference type="GO" id="GO:0003677">
    <property type="term" value="F:DNA binding"/>
    <property type="evidence" value="ECO:0007669"/>
    <property type="project" value="UniProtKB-KW"/>
</dbReference>
<evidence type="ECO:0000259" key="4">
    <source>
        <dbReference type="PROSITE" id="PS50043"/>
    </source>
</evidence>
<evidence type="ECO:0000313" key="5">
    <source>
        <dbReference type="EMBL" id="GFO63212.1"/>
    </source>
</evidence>
<dbReference type="EMBL" id="CP096574">
    <property type="protein sequence ID" value="UPU35239.1"/>
    <property type="molecule type" value="Genomic_DNA"/>
</dbReference>
<dbReference type="Proteomes" id="UP000831485">
    <property type="component" value="Chromosome"/>
</dbReference>
<dbReference type="PRINTS" id="PR00038">
    <property type="entry name" value="HTHLUXR"/>
</dbReference>
<reference evidence="7" key="1">
    <citation type="submission" date="2020-06" db="EMBL/GenBank/DDBJ databases">
        <title>Draft genomic sequecing of Geomonas sp. Red736.</title>
        <authorList>
            <person name="Itoh H."/>
            <person name="Xu Z.X."/>
            <person name="Ushijima N."/>
            <person name="Masuda Y."/>
            <person name="Shiratori Y."/>
            <person name="Senoo K."/>
        </authorList>
    </citation>
    <scope>NUCLEOTIDE SEQUENCE [LARGE SCALE GENOMIC DNA]</scope>
    <source>
        <strain evidence="7">Red736</strain>
    </source>
</reference>
<feature type="domain" description="HTH luxR-type" evidence="4">
    <location>
        <begin position="162"/>
        <end position="227"/>
    </location>
</feature>
<dbReference type="RefSeq" id="WP_183345954.1">
    <property type="nucleotide sequence ID" value="NZ_BLXY01000001.1"/>
</dbReference>
<evidence type="ECO:0000313" key="7">
    <source>
        <dbReference type="Proteomes" id="UP000568888"/>
    </source>
</evidence>
<reference evidence="6" key="3">
    <citation type="submission" date="2022-04" db="EMBL/GenBank/DDBJ databases">
        <authorList>
            <person name="Liu G."/>
        </authorList>
    </citation>
    <scope>NUCLEOTIDE SEQUENCE</scope>
    <source>
        <strain evidence="6">RG22</strain>
    </source>
</reference>
<dbReference type="Gene3D" id="3.40.50.2300">
    <property type="match status" value="1"/>
</dbReference>
<keyword evidence="1" id="KW-0805">Transcription regulation</keyword>
<dbReference type="PANTHER" id="PTHR44688:SF16">
    <property type="entry name" value="DNA-BINDING TRANSCRIPTIONAL ACTIVATOR DEVR_DOSR"/>
    <property type="match status" value="1"/>
</dbReference>
<dbReference type="PROSITE" id="PS50043">
    <property type="entry name" value="HTH_LUXR_2"/>
    <property type="match status" value="1"/>
</dbReference>
<dbReference type="Gene3D" id="1.10.10.10">
    <property type="entry name" value="Winged helix-like DNA-binding domain superfamily/Winged helix DNA-binding domain"/>
    <property type="match status" value="1"/>
</dbReference>
<dbReference type="AlphaFoldDB" id="A0A6V8MT39"/>
<evidence type="ECO:0000313" key="6">
    <source>
        <dbReference type="EMBL" id="UPU35239.1"/>
    </source>
</evidence>
<dbReference type="SMART" id="SM00421">
    <property type="entry name" value="HTH_LUXR"/>
    <property type="match status" value="1"/>
</dbReference>
<dbReference type="SUPFAM" id="SSF46894">
    <property type="entry name" value="C-terminal effector domain of the bipartite response regulators"/>
    <property type="match status" value="1"/>
</dbReference>
<dbReference type="Proteomes" id="UP000568888">
    <property type="component" value="Unassembled WGS sequence"/>
</dbReference>
<dbReference type="InterPro" id="IPR000792">
    <property type="entry name" value="Tscrpt_reg_LuxR_C"/>
</dbReference>
<organism evidence="5 7">
    <name type="scientific">Geomonas paludis</name>
    <dbReference type="NCBI Taxonomy" id="2740185"/>
    <lineage>
        <taxon>Bacteria</taxon>
        <taxon>Pseudomonadati</taxon>
        <taxon>Thermodesulfobacteriota</taxon>
        <taxon>Desulfuromonadia</taxon>
        <taxon>Geobacterales</taxon>
        <taxon>Geobacteraceae</taxon>
        <taxon>Geomonas</taxon>
    </lineage>
</organism>
<dbReference type="FunFam" id="1.10.10.10:FF:000153">
    <property type="entry name" value="LuxR family transcriptional regulator"/>
    <property type="match status" value="1"/>
</dbReference>
<dbReference type="InterPro" id="IPR016032">
    <property type="entry name" value="Sig_transdc_resp-reg_C-effctor"/>
</dbReference>
<keyword evidence="8" id="KW-1185">Reference proteome</keyword>
<evidence type="ECO:0000256" key="2">
    <source>
        <dbReference type="ARBA" id="ARBA00023125"/>
    </source>
</evidence>
<evidence type="ECO:0000256" key="3">
    <source>
        <dbReference type="ARBA" id="ARBA00023163"/>
    </source>
</evidence>
<dbReference type="PROSITE" id="PS00622">
    <property type="entry name" value="HTH_LUXR_1"/>
    <property type="match status" value="1"/>
</dbReference>
<accession>A0A6V8MT39</accession>
<keyword evidence="3" id="KW-0804">Transcription</keyword>
<sequence length="234" mass="26414">MSEDSLANSTDSRVVIVGPNHFQNTLLATFIENYSICSCCVMDSLDSFILCHQQTFPCRIALLYDCFHLQQKALSESLQLKMGQLPCEISLVLFNLDRQARIEKQAIEVGVQGFFYAEDSVQTVLKGLAAIFEGGLWISRQMMTEVILEHGFAHRRRKVVAHDMVQHSLTHREVEILGLLSAGATNKCISDTLFISPHTVRTHLNNIFRKINVSSRLEAAVWAADSLFLPQYRN</sequence>
<proteinExistence type="predicted"/>
<protein>
    <submittedName>
        <fullName evidence="6">Response regulator transcription factor</fullName>
    </submittedName>
</protein>
<gene>
    <name evidence="5" type="ORF">GMPD_11310</name>
    <name evidence="6" type="ORF">M1B72_17590</name>
</gene>
<dbReference type="CDD" id="cd06170">
    <property type="entry name" value="LuxR_C_like"/>
    <property type="match status" value="1"/>
</dbReference>
<dbReference type="GO" id="GO:0006355">
    <property type="term" value="P:regulation of DNA-templated transcription"/>
    <property type="evidence" value="ECO:0007669"/>
    <property type="project" value="InterPro"/>
</dbReference>
<dbReference type="PANTHER" id="PTHR44688">
    <property type="entry name" value="DNA-BINDING TRANSCRIPTIONAL ACTIVATOR DEVR_DOSR"/>
    <property type="match status" value="1"/>
</dbReference>
<dbReference type="Pfam" id="PF00196">
    <property type="entry name" value="GerE"/>
    <property type="match status" value="1"/>
</dbReference>
<name>A0A6V8MT39_9BACT</name>
<evidence type="ECO:0000256" key="1">
    <source>
        <dbReference type="ARBA" id="ARBA00023015"/>
    </source>
</evidence>
<keyword evidence="2" id="KW-0238">DNA-binding</keyword>
<dbReference type="EMBL" id="BLXY01000001">
    <property type="protein sequence ID" value="GFO63212.1"/>
    <property type="molecule type" value="Genomic_DNA"/>
</dbReference>
<dbReference type="InterPro" id="IPR036388">
    <property type="entry name" value="WH-like_DNA-bd_sf"/>
</dbReference>